<dbReference type="EMBL" id="MCFL01000008">
    <property type="protein sequence ID" value="ORZ38573.1"/>
    <property type="molecule type" value="Genomic_DNA"/>
</dbReference>
<keyword evidence="1" id="KW-0732">Signal</keyword>
<feature type="signal peptide" evidence="1">
    <location>
        <begin position="1"/>
        <end position="20"/>
    </location>
</feature>
<keyword evidence="3" id="KW-1185">Reference proteome</keyword>
<evidence type="ECO:0000313" key="3">
    <source>
        <dbReference type="Proteomes" id="UP000193411"/>
    </source>
</evidence>
<evidence type="ECO:0008006" key="4">
    <source>
        <dbReference type="Google" id="ProtNLM"/>
    </source>
</evidence>
<accession>A0A1Y2HXW4</accession>
<proteinExistence type="predicted"/>
<gene>
    <name evidence="2" type="ORF">BCR44DRAFT_56821</name>
</gene>
<dbReference type="Proteomes" id="UP000193411">
    <property type="component" value="Unassembled WGS sequence"/>
</dbReference>
<protein>
    <recommendedName>
        <fullName evidence="4">C-type lectin domain-containing protein</fullName>
    </recommendedName>
</protein>
<name>A0A1Y2HXW4_9FUNG</name>
<reference evidence="2 3" key="1">
    <citation type="submission" date="2016-07" db="EMBL/GenBank/DDBJ databases">
        <title>Pervasive Adenine N6-methylation of Active Genes in Fungi.</title>
        <authorList>
            <consortium name="DOE Joint Genome Institute"/>
            <person name="Mondo S.J."/>
            <person name="Dannebaum R.O."/>
            <person name="Kuo R.C."/>
            <person name="Labutti K."/>
            <person name="Haridas S."/>
            <person name="Kuo A."/>
            <person name="Salamov A."/>
            <person name="Ahrendt S.R."/>
            <person name="Lipzen A."/>
            <person name="Sullivan W."/>
            <person name="Andreopoulos W.B."/>
            <person name="Clum A."/>
            <person name="Lindquist E."/>
            <person name="Daum C."/>
            <person name="Ramamoorthy G.K."/>
            <person name="Gryganskyi A."/>
            <person name="Culley D."/>
            <person name="Magnuson J.K."/>
            <person name="James T.Y."/>
            <person name="O'Malley M.A."/>
            <person name="Stajich J.E."/>
            <person name="Spatafora J.W."/>
            <person name="Visel A."/>
            <person name="Grigoriev I.V."/>
        </authorList>
    </citation>
    <scope>NUCLEOTIDE SEQUENCE [LARGE SCALE GENOMIC DNA]</scope>
    <source>
        <strain evidence="2 3">PL171</strain>
    </source>
</reference>
<comment type="caution">
    <text evidence="2">The sequence shown here is derived from an EMBL/GenBank/DDBJ whole genome shotgun (WGS) entry which is preliminary data.</text>
</comment>
<dbReference type="AlphaFoldDB" id="A0A1Y2HXW4"/>
<organism evidence="2 3">
    <name type="scientific">Catenaria anguillulae PL171</name>
    <dbReference type="NCBI Taxonomy" id="765915"/>
    <lineage>
        <taxon>Eukaryota</taxon>
        <taxon>Fungi</taxon>
        <taxon>Fungi incertae sedis</taxon>
        <taxon>Blastocladiomycota</taxon>
        <taxon>Blastocladiomycetes</taxon>
        <taxon>Blastocladiales</taxon>
        <taxon>Catenariaceae</taxon>
        <taxon>Catenaria</taxon>
    </lineage>
</organism>
<feature type="chain" id="PRO_5010988380" description="C-type lectin domain-containing protein" evidence="1">
    <location>
        <begin position="21"/>
        <end position="157"/>
    </location>
</feature>
<evidence type="ECO:0000256" key="1">
    <source>
        <dbReference type="SAM" id="SignalP"/>
    </source>
</evidence>
<evidence type="ECO:0000313" key="2">
    <source>
        <dbReference type="EMBL" id="ORZ38573.1"/>
    </source>
</evidence>
<sequence>MNSTFLFIAILATLAALASAQRRFARCPMFYRLEGRDTPYKFDDGEEAANGVEDCMAIISRRNGVAGVFRGDNKRCYIKKLTNLEDNGFEGVMYTREGAALGHIDTPNLYDAGNWGRDQPFPAGQCDLVIDAWGKWWCKNLERCDACTMLIMSQCPA</sequence>